<dbReference type="PANTHER" id="PTHR30506">
    <property type="entry name" value="INNER MEMBRANE PROTEIN"/>
    <property type="match status" value="1"/>
</dbReference>
<feature type="transmembrane region" description="Helical" evidence="8">
    <location>
        <begin position="67"/>
        <end position="87"/>
    </location>
</feature>
<evidence type="ECO:0000256" key="1">
    <source>
        <dbReference type="ARBA" id="ARBA00004651"/>
    </source>
</evidence>
<evidence type="ECO:0000256" key="2">
    <source>
        <dbReference type="ARBA" id="ARBA00008193"/>
    </source>
</evidence>
<feature type="domain" description="Glycine transporter" evidence="9">
    <location>
        <begin position="14"/>
        <end position="86"/>
    </location>
</feature>
<keyword evidence="5 8" id="KW-1133">Transmembrane helix</keyword>
<dbReference type="Pfam" id="PF03458">
    <property type="entry name" value="Gly_transporter"/>
    <property type="match status" value="2"/>
</dbReference>
<organism evidence="10 11">
    <name type="scientific">Corynebacterium mendelii</name>
    <dbReference type="NCBI Taxonomy" id="2765362"/>
    <lineage>
        <taxon>Bacteria</taxon>
        <taxon>Bacillati</taxon>
        <taxon>Actinomycetota</taxon>
        <taxon>Actinomycetes</taxon>
        <taxon>Mycobacteriales</taxon>
        <taxon>Corynebacteriaceae</taxon>
        <taxon>Corynebacterium</taxon>
    </lineage>
</organism>
<evidence type="ECO:0000256" key="5">
    <source>
        <dbReference type="ARBA" id="ARBA00022989"/>
    </source>
</evidence>
<evidence type="ECO:0000259" key="9">
    <source>
        <dbReference type="Pfam" id="PF03458"/>
    </source>
</evidence>
<evidence type="ECO:0000313" key="10">
    <source>
        <dbReference type="EMBL" id="MBN9644259.1"/>
    </source>
</evidence>
<comment type="caution">
    <text evidence="10">The sequence shown here is derived from an EMBL/GenBank/DDBJ whole genome shotgun (WGS) entry which is preliminary data.</text>
</comment>
<evidence type="ECO:0000256" key="7">
    <source>
        <dbReference type="SAM" id="MobiDB-lite"/>
    </source>
</evidence>
<dbReference type="Proteomes" id="UP000664332">
    <property type="component" value="Unassembled WGS sequence"/>
</dbReference>
<name>A0A939DZS2_9CORY</name>
<feature type="region of interest" description="Disordered" evidence="7">
    <location>
        <begin position="284"/>
        <end position="331"/>
    </location>
</feature>
<gene>
    <name evidence="10" type="ORF">JZY06_06480</name>
</gene>
<dbReference type="AlphaFoldDB" id="A0A939DZS2"/>
<accession>A0A939DZS2</accession>
<feature type="transmembrane region" description="Helical" evidence="8">
    <location>
        <begin position="180"/>
        <end position="199"/>
    </location>
</feature>
<feature type="transmembrane region" description="Helical" evidence="8">
    <location>
        <begin position="124"/>
        <end position="141"/>
    </location>
</feature>
<evidence type="ECO:0000313" key="11">
    <source>
        <dbReference type="Proteomes" id="UP000664332"/>
    </source>
</evidence>
<dbReference type="InterPro" id="IPR005115">
    <property type="entry name" value="Gly_transporter"/>
</dbReference>
<dbReference type="EMBL" id="JAFLEQ010000008">
    <property type="protein sequence ID" value="MBN9644259.1"/>
    <property type="molecule type" value="Genomic_DNA"/>
</dbReference>
<feature type="transmembrane region" description="Helical" evidence="8">
    <location>
        <begin position="6"/>
        <end position="26"/>
    </location>
</feature>
<feature type="transmembrane region" description="Helical" evidence="8">
    <location>
        <begin position="38"/>
        <end position="55"/>
    </location>
</feature>
<evidence type="ECO:0000256" key="3">
    <source>
        <dbReference type="ARBA" id="ARBA00022475"/>
    </source>
</evidence>
<sequence>MQGVDPTILALYKILDLIGVVLNGAIGGTIARQRNFDIIGFVFLAIFSALAGGMIRDTLMQRGTPAAIAQPSYMGFAILGALLALAVNLKGRKWELFKVHGDAVILGVWTVTGSIKALTYGMPAASAVFMGVLTAVGGGMIRDIAIGTIPSVFGGNTLYATPAITGAATMVVFHMMGLDAVGMIMGTVVGAGFAITAYWRGWVLPMNSEFAPVNMTAAQLRRMLKQAENKGRRAGLEAGATQGIAAGIARGAKIGSLRQRRRWRKELKKGELTRSELDRIIAQRLDQAHNPTTSPLSPAQGDPRTCDATGNIPDPDPGSGPDNRGNDTGRR</sequence>
<dbReference type="GO" id="GO:0005886">
    <property type="term" value="C:plasma membrane"/>
    <property type="evidence" value="ECO:0007669"/>
    <property type="project" value="UniProtKB-SubCell"/>
</dbReference>
<keyword evidence="3" id="KW-1003">Cell membrane</keyword>
<keyword evidence="6 8" id="KW-0472">Membrane</keyword>
<protein>
    <submittedName>
        <fullName evidence="10">TRIC cation channel family protein</fullName>
    </submittedName>
</protein>
<evidence type="ECO:0000256" key="4">
    <source>
        <dbReference type="ARBA" id="ARBA00022692"/>
    </source>
</evidence>
<reference evidence="10" key="1">
    <citation type="submission" date="2021-03" db="EMBL/GenBank/DDBJ databases">
        <authorList>
            <person name="Sun Q."/>
        </authorList>
    </citation>
    <scope>NUCLEOTIDE SEQUENCE</scope>
    <source>
        <strain evidence="10">CCM 8862</strain>
    </source>
</reference>
<keyword evidence="11" id="KW-1185">Reference proteome</keyword>
<keyword evidence="4 8" id="KW-0812">Transmembrane</keyword>
<dbReference type="PANTHER" id="PTHR30506:SF3">
    <property type="entry name" value="UPF0126 INNER MEMBRANE PROTEIN YADS-RELATED"/>
    <property type="match status" value="1"/>
</dbReference>
<comment type="similarity">
    <text evidence="2">Belongs to the UPF0126 family.</text>
</comment>
<evidence type="ECO:0000256" key="6">
    <source>
        <dbReference type="ARBA" id="ARBA00023136"/>
    </source>
</evidence>
<comment type="subcellular location">
    <subcellularLocation>
        <location evidence="1">Cell membrane</location>
        <topology evidence="1">Multi-pass membrane protein</topology>
    </subcellularLocation>
</comment>
<feature type="domain" description="Glycine transporter" evidence="9">
    <location>
        <begin position="102"/>
        <end position="174"/>
    </location>
</feature>
<feature type="transmembrane region" description="Helical" evidence="8">
    <location>
        <begin position="153"/>
        <end position="174"/>
    </location>
</feature>
<evidence type="ECO:0000256" key="8">
    <source>
        <dbReference type="SAM" id="Phobius"/>
    </source>
</evidence>
<proteinExistence type="inferred from homology"/>